<proteinExistence type="inferred from homology"/>
<dbReference type="GO" id="GO:0005829">
    <property type="term" value="C:cytosol"/>
    <property type="evidence" value="ECO:0007669"/>
    <property type="project" value="TreeGrafter"/>
</dbReference>
<keyword evidence="9" id="KW-0496">Mitochondrion</keyword>
<dbReference type="STRING" id="503106.A0A218YWH2"/>
<name>A0A218YWH2_9HELO</name>
<feature type="binding site" evidence="9">
    <location>
        <begin position="30"/>
        <end position="35"/>
    </location>
    <ligand>
        <name>FMN</name>
        <dbReference type="ChEBI" id="CHEBI:58210"/>
    </ligand>
</feature>
<dbReference type="Gene3D" id="2.40.30.10">
    <property type="entry name" value="Translation factors"/>
    <property type="match status" value="1"/>
</dbReference>
<evidence type="ECO:0000256" key="1">
    <source>
        <dbReference type="ARBA" id="ARBA00001917"/>
    </source>
</evidence>
<evidence type="ECO:0000256" key="6">
    <source>
        <dbReference type="ARBA" id="ARBA00022827"/>
    </source>
</evidence>
<comment type="cofactor">
    <cofactor evidence="1 9">
        <name>FMN</name>
        <dbReference type="ChEBI" id="CHEBI:58210"/>
    </cofactor>
</comment>
<comment type="function">
    <text evidence="9">NADPH-dependent reductase which is a central component of the cytosolic iron-sulfur (Fe-S) protein assembly (CIA) machinery. Transfers electrons from NADPH via its FAD and FMN prosthetic groups to the [2Fe-2S] cluster of DRE2, another key component of the CIA machinery. In turn, this reduced cluster provides electrons for assembly of cytosolic iron-sulfur cluster proteins. Positively controls H(2)O(2)-induced cell death.</text>
</comment>
<organism evidence="13 14">
    <name type="scientific">Diplocarpon coronariae</name>
    <dbReference type="NCBI Taxonomy" id="2795749"/>
    <lineage>
        <taxon>Eukaryota</taxon>
        <taxon>Fungi</taxon>
        <taxon>Dikarya</taxon>
        <taxon>Ascomycota</taxon>
        <taxon>Pezizomycotina</taxon>
        <taxon>Leotiomycetes</taxon>
        <taxon>Helotiales</taxon>
        <taxon>Drepanopezizaceae</taxon>
        <taxon>Diplocarpon</taxon>
    </lineage>
</organism>
<keyword evidence="7 9" id="KW-0521">NADP</keyword>
<dbReference type="InterPro" id="IPR001709">
    <property type="entry name" value="Flavoprot_Pyr_Nucl_cyt_Rdtase"/>
</dbReference>
<dbReference type="PRINTS" id="PR00369">
    <property type="entry name" value="FLAVODOXIN"/>
</dbReference>
<feature type="binding site" evidence="9">
    <location>
        <begin position="630"/>
        <end position="631"/>
    </location>
    <ligand>
        <name>NADP(+)</name>
        <dbReference type="ChEBI" id="CHEBI:58349"/>
    </ligand>
</feature>
<feature type="compositionally biased region" description="Pro residues" evidence="10">
    <location>
        <begin position="235"/>
        <end position="244"/>
    </location>
</feature>
<evidence type="ECO:0000256" key="5">
    <source>
        <dbReference type="ARBA" id="ARBA00022643"/>
    </source>
</evidence>
<dbReference type="PRINTS" id="PR00371">
    <property type="entry name" value="FPNCR"/>
</dbReference>
<comment type="subcellular location">
    <subcellularLocation>
        <location evidence="9">Cytoplasm</location>
    </subcellularLocation>
    <subcellularLocation>
        <location evidence="9">Mitochondrion</location>
    </subcellularLocation>
    <text evidence="9">Relocalizes to mitochondria after H(2)O(2) exposure.</text>
</comment>
<keyword evidence="3 9" id="KW-0963">Cytoplasm</keyword>
<evidence type="ECO:0000259" key="12">
    <source>
        <dbReference type="PROSITE" id="PS51384"/>
    </source>
</evidence>
<dbReference type="PANTHER" id="PTHR19384">
    <property type="entry name" value="NITRIC OXIDE SYNTHASE-RELATED"/>
    <property type="match status" value="1"/>
</dbReference>
<dbReference type="InterPro" id="IPR039261">
    <property type="entry name" value="FNR_nucleotide-bd"/>
</dbReference>
<evidence type="ECO:0000256" key="7">
    <source>
        <dbReference type="ARBA" id="ARBA00022857"/>
    </source>
</evidence>
<dbReference type="InParanoid" id="A0A218YWH2"/>
<comment type="similarity">
    <text evidence="9">In the N-terminal section; belongs to the flavodoxin family.</text>
</comment>
<dbReference type="SUPFAM" id="SSF63380">
    <property type="entry name" value="Riboflavin synthase domain-like"/>
    <property type="match status" value="1"/>
</dbReference>
<dbReference type="SUPFAM" id="SSF52343">
    <property type="entry name" value="Ferredoxin reductase-like, C-terminal NADP-linked domain"/>
    <property type="match status" value="1"/>
</dbReference>
<feature type="domain" description="FAD-binding FR-type" evidence="12">
    <location>
        <begin position="302"/>
        <end position="560"/>
    </location>
</feature>
<dbReference type="Gene3D" id="3.40.50.80">
    <property type="entry name" value="Nucleotide-binding domain of ferredoxin-NADP reductase (FNR) module"/>
    <property type="match status" value="1"/>
</dbReference>
<dbReference type="FunCoup" id="A0A218YWH2">
    <property type="interactions" value="709"/>
</dbReference>
<evidence type="ECO:0000256" key="10">
    <source>
        <dbReference type="SAM" id="MobiDB-lite"/>
    </source>
</evidence>
<keyword evidence="4 9" id="KW-0285">Flavoprotein</keyword>
<keyword evidence="6 9" id="KW-0274">FAD</keyword>
<comment type="similarity">
    <text evidence="9">In the C-terminal section; belongs to the flavoprotein pyridine nucleotide cytochrome reductase family.</text>
</comment>
<dbReference type="GO" id="GO:0016651">
    <property type="term" value="F:oxidoreductase activity, acting on NAD(P)H"/>
    <property type="evidence" value="ECO:0007669"/>
    <property type="project" value="UniProtKB-UniRule"/>
</dbReference>
<dbReference type="InterPro" id="IPR029039">
    <property type="entry name" value="Flavoprotein-like_sf"/>
</dbReference>
<dbReference type="InterPro" id="IPR017927">
    <property type="entry name" value="FAD-bd_FR_type"/>
</dbReference>
<feature type="region of interest" description="Disordered" evidence="10">
    <location>
        <begin position="1"/>
        <end position="20"/>
    </location>
</feature>
<dbReference type="Proteomes" id="UP000242519">
    <property type="component" value="Unassembled WGS sequence"/>
</dbReference>
<dbReference type="InterPro" id="IPR008254">
    <property type="entry name" value="Flavodoxin/NO_synth"/>
</dbReference>
<dbReference type="InterPro" id="IPR023173">
    <property type="entry name" value="NADPH_Cyt_P450_Rdtase_alpha"/>
</dbReference>
<comment type="catalytic activity">
    <reaction evidence="9">
        <text>2 oxidized [2Fe-2S]-[protein] + NADPH = 2 reduced [2Fe-2S]-[protein] + NADP(+) + H(+)</text>
        <dbReference type="Rhea" id="RHEA:67716"/>
        <dbReference type="Rhea" id="RHEA-COMP:17327"/>
        <dbReference type="Rhea" id="RHEA-COMP:17328"/>
        <dbReference type="ChEBI" id="CHEBI:15378"/>
        <dbReference type="ChEBI" id="CHEBI:33737"/>
        <dbReference type="ChEBI" id="CHEBI:33738"/>
        <dbReference type="ChEBI" id="CHEBI:57783"/>
        <dbReference type="ChEBI" id="CHEBI:58349"/>
    </reaction>
</comment>
<dbReference type="InterPro" id="IPR001094">
    <property type="entry name" value="Flavdoxin-like"/>
</dbReference>
<dbReference type="PROSITE" id="PS51384">
    <property type="entry name" value="FAD_FR"/>
    <property type="match status" value="1"/>
</dbReference>
<dbReference type="GO" id="GO:0050661">
    <property type="term" value="F:NADP binding"/>
    <property type="evidence" value="ECO:0007669"/>
    <property type="project" value="UniProtKB-UniRule"/>
</dbReference>
<dbReference type="Pfam" id="PF00258">
    <property type="entry name" value="Flavodoxin_1"/>
    <property type="match status" value="1"/>
</dbReference>
<dbReference type="Pfam" id="PF00667">
    <property type="entry name" value="FAD_binding_1"/>
    <property type="match status" value="1"/>
</dbReference>
<protein>
    <recommendedName>
        <fullName evidence="9">NADPH-dependent diflavin oxidoreductase 1</fullName>
        <ecNumber evidence="9">1.18.1.-</ecNumber>
    </recommendedName>
    <alternativeName>
        <fullName evidence="9">NADPH-dependent FMN and FAD-containing oxidoreductase</fullName>
    </alternativeName>
</protein>
<dbReference type="Pfam" id="PF00175">
    <property type="entry name" value="NAD_binding_1"/>
    <property type="match status" value="1"/>
</dbReference>
<dbReference type="GO" id="GO:0010181">
    <property type="term" value="F:FMN binding"/>
    <property type="evidence" value="ECO:0007669"/>
    <property type="project" value="UniProtKB-UniRule"/>
</dbReference>
<feature type="binding site" evidence="9">
    <location>
        <begin position="638"/>
        <end position="642"/>
    </location>
    <ligand>
        <name>NADP(+)</name>
        <dbReference type="ChEBI" id="CHEBI:58349"/>
    </ligand>
</feature>
<evidence type="ECO:0000256" key="9">
    <source>
        <dbReference type="HAMAP-Rule" id="MF_03178"/>
    </source>
</evidence>
<dbReference type="Gene3D" id="1.20.990.10">
    <property type="entry name" value="NADPH-cytochrome p450 Reductase, Chain A, domain 3"/>
    <property type="match status" value="1"/>
</dbReference>
<dbReference type="SUPFAM" id="SSF52218">
    <property type="entry name" value="Flavoproteins"/>
    <property type="match status" value="1"/>
</dbReference>
<dbReference type="PANTHER" id="PTHR19384:SF10">
    <property type="entry name" value="NADPH-DEPENDENT DIFLAVIN OXIDOREDUCTASE 1"/>
    <property type="match status" value="1"/>
</dbReference>
<sequence length="721" mass="80329">MPATPAGPGPGRGHSQPPCPDRYALVLYGSETGNSHELADRLGQMTERLHFQTIVTEMDDLADVVEKKMKSGETKAIPSLRFASLRKATLVVLVTSTTGQGEFPKNCRRLWTSLLKKSLPKTCLAGLHYTTFGLGNSSYAKFNRAARLLHVRFQGLGAREIFPRGEADELHSDGIDGAFLPWSRDFQAHIQSAYPLPEGVTPIPPDVLLPFKWTLQLADSSDLVETEGSSFAAPPTTPQPPPPDVDLESGREMSLSPPEARLSEVSQVSEEPCSMLKQPFPRDQLHADRRLRRGTLLLPPIQGAVAACLEANRRLTPMSHWQDVREITFRARGTFAYRAGDTLTVYPQNFPDDVQALIDLMGWREVADRPVRFAPDPSVAFYDEFLIMPSPKDFYPMANSTLRTLLTVNLDITAIPPRKVLDLLAHFTDDATHKERLREFSNPAFSDEFFDYATRPRRGILEVLQDFPSVKLPFNIVTTVFPVMRGREYSIASGGPRMVRSRDREFTTVQLLVAVVQYKTVLRKVRRGLCTRFLAALQEPGSYVMVRFNRTGIFEDMAPEMHKPVIMVAPGTGLAPCRSLILERAAFAAQDEEVGPSYLFFGARHQSADNFYSSLLSNEALRTTVFTAFSRDDPTGRKVYVQDKIREQGELVFRLLGEGAFVIVSGSSGNMPKAVREAFLDVLVDGHPSLTESHTAAQVREAAEGLLQTLEATGRYKQETW</sequence>
<feature type="domain" description="Flavodoxin-like" evidence="11">
    <location>
        <begin position="24"/>
        <end position="187"/>
    </location>
</feature>
<feature type="binding site" evidence="9">
    <location>
        <position position="457"/>
    </location>
    <ligand>
        <name>FAD</name>
        <dbReference type="ChEBI" id="CHEBI:57692"/>
    </ligand>
</feature>
<dbReference type="InterPro" id="IPR028879">
    <property type="entry name" value="NDOR1"/>
</dbReference>
<evidence type="ECO:0000256" key="2">
    <source>
        <dbReference type="ARBA" id="ARBA00001974"/>
    </source>
</evidence>
<dbReference type="GO" id="GO:0050660">
    <property type="term" value="F:flavin adenine dinucleotide binding"/>
    <property type="evidence" value="ECO:0007669"/>
    <property type="project" value="UniProtKB-UniRule"/>
</dbReference>
<dbReference type="PROSITE" id="PS50902">
    <property type="entry name" value="FLAVODOXIN_LIKE"/>
    <property type="match status" value="1"/>
</dbReference>
<evidence type="ECO:0000313" key="14">
    <source>
        <dbReference type="Proteomes" id="UP000242519"/>
    </source>
</evidence>
<comment type="caution">
    <text evidence="9">Lacks conserved residue(s) required for the propagation of feature annotation.</text>
</comment>
<feature type="region of interest" description="Disordered" evidence="10">
    <location>
        <begin position="224"/>
        <end position="259"/>
    </location>
</feature>
<reference evidence="13 14" key="1">
    <citation type="submission" date="2017-04" db="EMBL/GenBank/DDBJ databases">
        <title>Draft genome sequence of Marssonina coronaria NL1: causal agent of apple blotch.</title>
        <authorList>
            <person name="Cheng Q."/>
        </authorList>
    </citation>
    <scope>NUCLEOTIDE SEQUENCE [LARGE SCALE GENOMIC DNA]</scope>
    <source>
        <strain evidence="13 14">NL1</strain>
    </source>
</reference>
<comment type="subunit">
    <text evidence="9">Interacts with DRE2; as part of the cytosolic iron-sulfur (Fe-S) protein assembly (CIA) machinery.</text>
</comment>
<dbReference type="GO" id="GO:0016226">
    <property type="term" value="P:iron-sulfur cluster assembly"/>
    <property type="evidence" value="ECO:0007669"/>
    <property type="project" value="UniProtKB-UniRule"/>
</dbReference>
<keyword evidence="5 9" id="KW-0288">FMN</keyword>
<keyword evidence="8 9" id="KW-0560">Oxidoreductase</keyword>
<feature type="binding site" evidence="9">
    <location>
        <position position="572"/>
    </location>
    <ligand>
        <name>NADP(+)</name>
        <dbReference type="ChEBI" id="CHEBI:58349"/>
    </ligand>
</feature>
<dbReference type="OrthoDB" id="1856718at2759"/>
<comment type="cofactor">
    <cofactor evidence="2 9">
        <name>FAD</name>
        <dbReference type="ChEBI" id="CHEBI:57692"/>
    </cofactor>
</comment>
<comment type="caution">
    <text evidence="13">The sequence shown here is derived from an EMBL/GenBank/DDBJ whole genome shotgun (WGS) entry which is preliminary data.</text>
</comment>
<accession>A0A218YWH2</accession>
<evidence type="ECO:0000313" key="13">
    <source>
        <dbReference type="EMBL" id="OWP00179.1"/>
    </source>
</evidence>
<dbReference type="EMBL" id="MZNU01000335">
    <property type="protein sequence ID" value="OWP00179.1"/>
    <property type="molecule type" value="Genomic_DNA"/>
</dbReference>
<dbReference type="EC" id="1.18.1.-" evidence="9"/>
<evidence type="ECO:0000256" key="3">
    <source>
        <dbReference type="ARBA" id="ARBA00022490"/>
    </source>
</evidence>
<evidence type="ECO:0000259" key="11">
    <source>
        <dbReference type="PROSITE" id="PS50902"/>
    </source>
</evidence>
<evidence type="ECO:0000256" key="4">
    <source>
        <dbReference type="ARBA" id="ARBA00022630"/>
    </source>
</evidence>
<dbReference type="AlphaFoldDB" id="A0A218YWH2"/>
<dbReference type="FunFam" id="1.20.990.10:FF:000013">
    <property type="entry name" value="NADPH-dependent diflavin oxidoreductase 1"/>
    <property type="match status" value="1"/>
</dbReference>
<dbReference type="HAMAP" id="MF_03178">
    <property type="entry name" value="NDOR1"/>
    <property type="match status" value="1"/>
</dbReference>
<dbReference type="InterPro" id="IPR017938">
    <property type="entry name" value="Riboflavin_synthase-like_b-brl"/>
</dbReference>
<feature type="binding site" evidence="9">
    <location>
        <begin position="96"/>
        <end position="99"/>
    </location>
    <ligand>
        <name>FMN</name>
        <dbReference type="ChEBI" id="CHEBI:58210"/>
    </ligand>
</feature>
<feature type="binding site" evidence="9">
    <location>
        <begin position="487"/>
        <end position="490"/>
    </location>
    <ligand>
        <name>FAD</name>
        <dbReference type="ChEBI" id="CHEBI:57692"/>
    </ligand>
</feature>
<dbReference type="Gene3D" id="3.40.50.360">
    <property type="match status" value="1"/>
</dbReference>
<gene>
    <name evidence="9" type="primary">TAH18</name>
    <name evidence="13" type="ORF">B2J93_5749</name>
</gene>
<evidence type="ECO:0000256" key="8">
    <source>
        <dbReference type="ARBA" id="ARBA00023002"/>
    </source>
</evidence>
<keyword evidence="14" id="KW-1185">Reference proteome</keyword>
<dbReference type="InterPro" id="IPR003097">
    <property type="entry name" value="CysJ-like_FAD-binding"/>
</dbReference>
<dbReference type="GO" id="GO:0160246">
    <property type="term" value="F:NADPH-iron-sulfur [2Fe-2S] protein oxidoreductase activity"/>
    <property type="evidence" value="ECO:0007669"/>
    <property type="project" value="InterPro"/>
</dbReference>
<feature type="binding site" evidence="9">
    <location>
        <begin position="528"/>
        <end position="531"/>
    </location>
    <ligand>
        <name>FAD</name>
        <dbReference type="ChEBI" id="CHEBI:57692"/>
    </ligand>
</feature>
<dbReference type="InterPro" id="IPR001433">
    <property type="entry name" value="OxRdtase_FAD/NAD-bd"/>
</dbReference>
<feature type="binding site" evidence="9">
    <location>
        <position position="169"/>
    </location>
    <ligand>
        <name>FMN</name>
        <dbReference type="ChEBI" id="CHEBI:58210"/>
    </ligand>
</feature>
<comment type="similarity">
    <text evidence="9">Belongs to the NADPH-dependent diflavin oxidoreductase NDOR1 family.</text>
</comment>
<feature type="binding site" evidence="9">
    <location>
        <position position="721"/>
    </location>
    <ligand>
        <name>FAD</name>
        <dbReference type="ChEBI" id="CHEBI:57692"/>
    </ligand>
</feature>
<dbReference type="GO" id="GO:0005739">
    <property type="term" value="C:mitochondrion"/>
    <property type="evidence" value="ECO:0007669"/>
    <property type="project" value="UniProtKB-SubCell"/>
</dbReference>